<sequence length="254" mass="25941">MTTGDVRGRVAVVTGGGGGIGAAVCEDLAAQGARVAVVDRDEDAAAAVVKQLRDQDAEAEAFVCRLDDSAAVTRMAGEVVERFAGLDILCNVAGSVRRGSVLELSDDDWHACLADNLTSVFLTCRLAIPHMTRAGGGAIVNVASGWGLRGGAAAAAYCAAKGGVVQLTRAMALDHAPLVRVNCVAPGDVRTPLLEDEARQVGVGYREFLREAGDRPLLRVGTPAEIAAVIGFLAGPRSSFMTGAVVAVDGGGTV</sequence>
<dbReference type="PRINTS" id="PR00081">
    <property type="entry name" value="GDHRDH"/>
</dbReference>
<evidence type="ECO:0000256" key="1">
    <source>
        <dbReference type="ARBA" id="ARBA00006484"/>
    </source>
</evidence>
<dbReference type="EMBL" id="JAMXQV010000003">
    <property type="protein sequence ID" value="MCR6482862.1"/>
    <property type="molecule type" value="Genomic_DNA"/>
</dbReference>
<reference evidence="4" key="1">
    <citation type="submission" date="2022-06" db="EMBL/GenBank/DDBJ databases">
        <title>Amycolatopsis iheyaensis sp. nov., a new species of the genus Amycolatopsis isolated from soil in Iheya island, Japan.</title>
        <authorList>
            <person name="Ngamcharungchit C."/>
            <person name="Kanto H."/>
            <person name="Take A."/>
            <person name="Intra B."/>
            <person name="Matsumoto A."/>
            <person name="Panbangred W."/>
            <person name="Inahashi Y."/>
        </authorList>
    </citation>
    <scope>NUCLEOTIDE SEQUENCE</scope>
    <source>
        <strain evidence="4">OK19-0408</strain>
    </source>
</reference>
<proteinExistence type="inferred from homology"/>
<keyword evidence="5" id="KW-1185">Reference proteome</keyword>
<organism evidence="4 5">
    <name type="scientific">Amycolatopsis iheyensis</name>
    <dbReference type="NCBI Taxonomy" id="2945988"/>
    <lineage>
        <taxon>Bacteria</taxon>
        <taxon>Bacillati</taxon>
        <taxon>Actinomycetota</taxon>
        <taxon>Actinomycetes</taxon>
        <taxon>Pseudonocardiales</taxon>
        <taxon>Pseudonocardiaceae</taxon>
        <taxon>Amycolatopsis</taxon>
    </lineage>
</organism>
<comment type="caution">
    <text evidence="4">The sequence shown here is derived from an EMBL/GenBank/DDBJ whole genome shotgun (WGS) entry which is preliminary data.</text>
</comment>
<dbReference type="PROSITE" id="PS00061">
    <property type="entry name" value="ADH_SHORT"/>
    <property type="match status" value="1"/>
</dbReference>
<evidence type="ECO:0000313" key="4">
    <source>
        <dbReference type="EMBL" id="MCR6482862.1"/>
    </source>
</evidence>
<dbReference type="AlphaFoldDB" id="A0A9X2N7V4"/>
<dbReference type="Pfam" id="PF00106">
    <property type="entry name" value="adh_short"/>
    <property type="match status" value="1"/>
</dbReference>
<dbReference type="CDD" id="cd05233">
    <property type="entry name" value="SDR_c"/>
    <property type="match status" value="1"/>
</dbReference>
<name>A0A9X2N7V4_9PSEU</name>
<accession>A0A9X2N7V4</accession>
<dbReference type="GO" id="GO:0016616">
    <property type="term" value="F:oxidoreductase activity, acting on the CH-OH group of donors, NAD or NADP as acceptor"/>
    <property type="evidence" value="ECO:0007669"/>
    <property type="project" value="TreeGrafter"/>
</dbReference>
<keyword evidence="2" id="KW-0560">Oxidoreductase</keyword>
<dbReference type="RefSeq" id="WP_257919481.1">
    <property type="nucleotide sequence ID" value="NZ_JAMXQV010000003.1"/>
</dbReference>
<protein>
    <submittedName>
        <fullName evidence="4">SDR family oxidoreductase</fullName>
    </submittedName>
</protein>
<dbReference type="Proteomes" id="UP001144096">
    <property type="component" value="Unassembled WGS sequence"/>
</dbReference>
<evidence type="ECO:0000256" key="3">
    <source>
        <dbReference type="RuleBase" id="RU000363"/>
    </source>
</evidence>
<dbReference type="FunFam" id="3.40.50.720:FF:000084">
    <property type="entry name" value="Short-chain dehydrogenase reductase"/>
    <property type="match status" value="1"/>
</dbReference>
<evidence type="ECO:0000256" key="2">
    <source>
        <dbReference type="ARBA" id="ARBA00023002"/>
    </source>
</evidence>
<evidence type="ECO:0000313" key="5">
    <source>
        <dbReference type="Proteomes" id="UP001144096"/>
    </source>
</evidence>
<dbReference type="GO" id="GO:0048038">
    <property type="term" value="F:quinone binding"/>
    <property type="evidence" value="ECO:0007669"/>
    <property type="project" value="TreeGrafter"/>
</dbReference>
<dbReference type="GO" id="GO:0006633">
    <property type="term" value="P:fatty acid biosynthetic process"/>
    <property type="evidence" value="ECO:0007669"/>
    <property type="project" value="TreeGrafter"/>
</dbReference>
<comment type="similarity">
    <text evidence="1 3">Belongs to the short-chain dehydrogenases/reductases (SDR) family.</text>
</comment>
<dbReference type="SUPFAM" id="SSF51735">
    <property type="entry name" value="NAD(P)-binding Rossmann-fold domains"/>
    <property type="match status" value="1"/>
</dbReference>
<dbReference type="PRINTS" id="PR00080">
    <property type="entry name" value="SDRFAMILY"/>
</dbReference>
<gene>
    <name evidence="4" type="ORF">M8542_08530</name>
</gene>
<dbReference type="InterPro" id="IPR036291">
    <property type="entry name" value="NAD(P)-bd_dom_sf"/>
</dbReference>
<dbReference type="InterPro" id="IPR020904">
    <property type="entry name" value="Sc_DH/Rdtase_CS"/>
</dbReference>
<dbReference type="PANTHER" id="PTHR42760:SF122">
    <property type="entry name" value="NAD(P)-BINDING PROTEIN"/>
    <property type="match status" value="1"/>
</dbReference>
<dbReference type="InterPro" id="IPR002347">
    <property type="entry name" value="SDR_fam"/>
</dbReference>
<dbReference type="Gene3D" id="3.40.50.720">
    <property type="entry name" value="NAD(P)-binding Rossmann-like Domain"/>
    <property type="match status" value="1"/>
</dbReference>
<dbReference type="PANTHER" id="PTHR42760">
    <property type="entry name" value="SHORT-CHAIN DEHYDROGENASES/REDUCTASES FAMILY MEMBER"/>
    <property type="match status" value="1"/>
</dbReference>